<evidence type="ECO:0000259" key="6">
    <source>
        <dbReference type="PROSITE" id="PS50262"/>
    </source>
</evidence>
<keyword evidence="3 5" id="KW-1133">Transmembrane helix</keyword>
<name>A0A0K0EQ66_STRER</name>
<dbReference type="Pfam" id="PF10324">
    <property type="entry name" value="7TM_GPCR_Srw"/>
    <property type="match status" value="1"/>
</dbReference>
<dbReference type="PANTHER" id="PTHR46273">
    <property type="entry name" value="MYOSUPPRESSIN RECEPTOR 1, ISOFORM B-RELATED"/>
    <property type="match status" value="1"/>
</dbReference>
<accession>A0A0K0EQ66</accession>
<evidence type="ECO:0000313" key="8">
    <source>
        <dbReference type="WBParaSite" id="SSTP_0001159500.1"/>
    </source>
</evidence>
<dbReference type="InterPro" id="IPR053219">
    <property type="entry name" value="GPCR_Dmsr-1"/>
</dbReference>
<feature type="transmembrane region" description="Helical" evidence="5">
    <location>
        <begin position="70"/>
        <end position="89"/>
    </location>
</feature>
<evidence type="ECO:0000256" key="4">
    <source>
        <dbReference type="ARBA" id="ARBA00023136"/>
    </source>
</evidence>
<feature type="transmembrane region" description="Helical" evidence="5">
    <location>
        <begin position="240"/>
        <end position="259"/>
    </location>
</feature>
<dbReference type="WBParaSite" id="TCONS_00002326.p1">
    <property type="protein sequence ID" value="TCONS_00002326.p1"/>
    <property type="gene ID" value="XLOC_002187"/>
</dbReference>
<evidence type="ECO:0000313" key="9">
    <source>
        <dbReference type="WBParaSite" id="TCONS_00002326.p1"/>
    </source>
</evidence>
<dbReference type="AlphaFoldDB" id="A0A0K0EQ66"/>
<dbReference type="GO" id="GO:0008528">
    <property type="term" value="F:G protein-coupled peptide receptor activity"/>
    <property type="evidence" value="ECO:0007669"/>
    <property type="project" value="InterPro"/>
</dbReference>
<dbReference type="WBParaSite" id="SSTP_0001159500.1">
    <property type="protein sequence ID" value="SSTP_0001159500.1"/>
    <property type="gene ID" value="SSTP_0001159500"/>
</dbReference>
<dbReference type="GO" id="GO:0005886">
    <property type="term" value="C:plasma membrane"/>
    <property type="evidence" value="ECO:0007669"/>
    <property type="project" value="TreeGrafter"/>
</dbReference>
<dbReference type="STRING" id="6248.A0A0K0EQ66"/>
<feature type="transmembrane region" description="Helical" evidence="5">
    <location>
        <begin position="35"/>
        <end position="58"/>
    </location>
</feature>
<evidence type="ECO:0000313" key="7">
    <source>
        <dbReference type="Proteomes" id="UP000035681"/>
    </source>
</evidence>
<dbReference type="InterPro" id="IPR017452">
    <property type="entry name" value="GPCR_Rhodpsn_7TM"/>
</dbReference>
<dbReference type="PRINTS" id="PR00237">
    <property type="entry name" value="GPCRRHODOPSN"/>
</dbReference>
<dbReference type="CDD" id="cd14978">
    <property type="entry name" value="7tmA_FMRFamide_R-like"/>
    <property type="match status" value="1"/>
</dbReference>
<comment type="subcellular location">
    <subcellularLocation>
        <location evidence="1">Membrane</location>
    </subcellularLocation>
</comment>
<feature type="transmembrane region" description="Helical" evidence="5">
    <location>
        <begin position="293"/>
        <end position="318"/>
    </location>
</feature>
<keyword evidence="7" id="KW-1185">Reference proteome</keyword>
<keyword evidence="4 5" id="KW-0472">Membrane</keyword>
<feature type="transmembrane region" description="Helical" evidence="5">
    <location>
        <begin position="163"/>
        <end position="185"/>
    </location>
</feature>
<reference evidence="8" key="1">
    <citation type="submission" date="2015-08" db="UniProtKB">
        <authorList>
            <consortium name="WormBaseParasite"/>
        </authorList>
    </citation>
    <scope>IDENTIFICATION</scope>
</reference>
<dbReference type="InterPro" id="IPR019427">
    <property type="entry name" value="7TM_GPCR_serpentine_rcpt_Srw"/>
</dbReference>
<sequence>MFICNNDSMLFNLNNSMTVYILKNIQHYGNTYSKFHPYICFIICLVGTIINLIHFIVLTRKNLRKSSINSVMTIIAICDMITMLTYLIYNIHFRININLNIFKCFNPFSYIWILFLNFHVISSIFLHSLTLWLAVVMAFLRIITFKTSSFKSSWQNSIVAYKISFLIIIIVFITMIPNIIVHKILKTSELWNFNDNKEHCSTFDDNSTSLTEIIYTLDFSEVAKKNNCKIFKANLWLTGIFNKLIPSILLLLFSINLMYKLNKAQNKRKKFFYKCRKNSTSEKKFRKDKATTLLLGILVVFLVTELPQGFIIILSAIWTNDIFNEVYHYIADFLDLLSLINSSVNFFIYFIMSSRYRMTFINIVFRKNLGHLSTFSNRLTNSFFSREPTNYVSETVSKYHAVLNGTLSSYRKRANTQIEKNKRKFNHNHNYNDIKHLNNNSIYSKTLRSKKFTTSSEGTLTIPISDTSTSSSLSSLYVYSNLKKDHNYESEFSFLNVCDIEGIEQELCSFEKVSYL</sequence>
<dbReference type="Gene3D" id="1.20.1070.10">
    <property type="entry name" value="Rhodopsin 7-helix transmembrane proteins"/>
    <property type="match status" value="1"/>
</dbReference>
<organism evidence="8">
    <name type="scientific">Strongyloides stercoralis</name>
    <name type="common">Threadworm</name>
    <dbReference type="NCBI Taxonomy" id="6248"/>
    <lineage>
        <taxon>Eukaryota</taxon>
        <taxon>Metazoa</taxon>
        <taxon>Ecdysozoa</taxon>
        <taxon>Nematoda</taxon>
        <taxon>Chromadorea</taxon>
        <taxon>Rhabditida</taxon>
        <taxon>Tylenchina</taxon>
        <taxon>Panagrolaimomorpha</taxon>
        <taxon>Strongyloidoidea</taxon>
        <taxon>Strongyloididae</taxon>
        <taxon>Strongyloides</taxon>
    </lineage>
</organism>
<protein>
    <submittedName>
        <fullName evidence="8 9">G_PROTEIN_RECEP_F1_2 domain-containing protein</fullName>
    </submittedName>
</protein>
<feature type="transmembrane region" description="Helical" evidence="5">
    <location>
        <begin position="109"/>
        <end position="142"/>
    </location>
</feature>
<dbReference type="PANTHER" id="PTHR46273:SF9">
    <property type="entry name" value="G-PROTEIN COUPLED RECEPTORS FAMILY 1 PROFILE DOMAIN-CONTAINING PROTEIN"/>
    <property type="match status" value="1"/>
</dbReference>
<dbReference type="InterPro" id="IPR000276">
    <property type="entry name" value="GPCR_Rhodpsn"/>
</dbReference>
<feature type="domain" description="G-protein coupled receptors family 1 profile" evidence="6">
    <location>
        <begin position="50"/>
        <end position="349"/>
    </location>
</feature>
<evidence type="ECO:0000256" key="1">
    <source>
        <dbReference type="ARBA" id="ARBA00004370"/>
    </source>
</evidence>
<keyword evidence="2 5" id="KW-0812">Transmembrane</keyword>
<feature type="transmembrane region" description="Helical" evidence="5">
    <location>
        <begin position="330"/>
        <end position="352"/>
    </location>
</feature>
<evidence type="ECO:0000256" key="2">
    <source>
        <dbReference type="ARBA" id="ARBA00022692"/>
    </source>
</evidence>
<evidence type="ECO:0000256" key="5">
    <source>
        <dbReference type="SAM" id="Phobius"/>
    </source>
</evidence>
<dbReference type="PROSITE" id="PS50262">
    <property type="entry name" value="G_PROTEIN_RECEP_F1_2"/>
    <property type="match status" value="1"/>
</dbReference>
<dbReference type="SUPFAM" id="SSF81321">
    <property type="entry name" value="Family A G protein-coupled receptor-like"/>
    <property type="match status" value="1"/>
</dbReference>
<proteinExistence type="predicted"/>
<dbReference type="Proteomes" id="UP000035681">
    <property type="component" value="Unplaced"/>
</dbReference>
<evidence type="ECO:0000256" key="3">
    <source>
        <dbReference type="ARBA" id="ARBA00022989"/>
    </source>
</evidence>